<keyword evidence="6 7" id="KW-0472">Membrane</keyword>
<keyword evidence="5 7" id="KW-1133">Transmembrane helix</keyword>
<keyword evidence="4 7" id="KW-0812">Transmembrane</keyword>
<feature type="transmembrane region" description="Helical" evidence="7">
    <location>
        <begin position="200"/>
        <end position="224"/>
    </location>
</feature>
<dbReference type="Proteomes" id="UP000281028">
    <property type="component" value="Unassembled WGS sequence"/>
</dbReference>
<feature type="transmembrane region" description="Helical" evidence="7">
    <location>
        <begin position="323"/>
        <end position="345"/>
    </location>
</feature>
<name>A0A9Q5DBY1_9BACT</name>
<dbReference type="GO" id="GO:0005886">
    <property type="term" value="C:plasma membrane"/>
    <property type="evidence" value="ECO:0007669"/>
    <property type="project" value="UniProtKB-SubCell"/>
</dbReference>
<evidence type="ECO:0000256" key="1">
    <source>
        <dbReference type="ARBA" id="ARBA00004651"/>
    </source>
</evidence>
<dbReference type="Gene3D" id="1.20.1250.20">
    <property type="entry name" value="MFS general substrate transporter like domains"/>
    <property type="match status" value="1"/>
</dbReference>
<feature type="transmembrane region" description="Helical" evidence="7">
    <location>
        <begin position="256"/>
        <end position="281"/>
    </location>
</feature>
<dbReference type="InterPro" id="IPR036259">
    <property type="entry name" value="MFS_trans_sf"/>
</dbReference>
<keyword evidence="10" id="KW-1185">Reference proteome</keyword>
<comment type="caution">
    <text evidence="9">The sequence shown here is derived from an EMBL/GenBank/DDBJ whole genome shotgun (WGS) entry which is preliminary data.</text>
</comment>
<dbReference type="PANTHER" id="PTHR23513">
    <property type="entry name" value="INTEGRAL MEMBRANE EFFLUX PROTEIN-RELATED"/>
    <property type="match status" value="1"/>
</dbReference>
<evidence type="ECO:0000256" key="6">
    <source>
        <dbReference type="ARBA" id="ARBA00023136"/>
    </source>
</evidence>
<feature type="transmembrane region" description="Helical" evidence="7">
    <location>
        <begin position="107"/>
        <end position="127"/>
    </location>
</feature>
<dbReference type="Pfam" id="PF05977">
    <property type="entry name" value="MFS_3"/>
    <property type="match status" value="1"/>
</dbReference>
<keyword evidence="3" id="KW-1003">Cell membrane</keyword>
<protein>
    <submittedName>
        <fullName evidence="9">MFS transporter</fullName>
    </submittedName>
</protein>
<feature type="domain" description="Major facilitator superfamily (MFS) profile" evidence="8">
    <location>
        <begin position="10"/>
        <end position="433"/>
    </location>
</feature>
<dbReference type="InterPro" id="IPR010290">
    <property type="entry name" value="TM_effector"/>
</dbReference>
<proteinExistence type="predicted"/>
<dbReference type="AlphaFoldDB" id="A0A9Q5DBY1"/>
<evidence type="ECO:0000256" key="2">
    <source>
        <dbReference type="ARBA" id="ARBA00022448"/>
    </source>
</evidence>
<evidence type="ECO:0000256" key="4">
    <source>
        <dbReference type="ARBA" id="ARBA00022692"/>
    </source>
</evidence>
<accession>A0A9Q5DBY1</accession>
<dbReference type="PANTHER" id="PTHR23513:SF9">
    <property type="entry name" value="ENTEROBACTIN EXPORTER ENTS"/>
    <property type="match status" value="1"/>
</dbReference>
<evidence type="ECO:0000256" key="3">
    <source>
        <dbReference type="ARBA" id="ARBA00022475"/>
    </source>
</evidence>
<dbReference type="EMBL" id="RIAR02000001">
    <property type="protein sequence ID" value="NSL90550.1"/>
    <property type="molecule type" value="Genomic_DNA"/>
</dbReference>
<dbReference type="CDD" id="cd06173">
    <property type="entry name" value="MFS_MefA_like"/>
    <property type="match status" value="1"/>
</dbReference>
<comment type="subcellular location">
    <subcellularLocation>
        <location evidence="1">Cell membrane</location>
        <topology evidence="1">Multi-pass membrane protein</topology>
    </subcellularLocation>
</comment>
<feature type="transmembrane region" description="Helical" evidence="7">
    <location>
        <begin position="406"/>
        <end position="429"/>
    </location>
</feature>
<dbReference type="InterPro" id="IPR020846">
    <property type="entry name" value="MFS_dom"/>
</dbReference>
<organism evidence="9 10">
    <name type="scientific">Chitinophaga solisilvae</name>
    <dbReference type="NCBI Taxonomy" id="1233460"/>
    <lineage>
        <taxon>Bacteria</taxon>
        <taxon>Pseudomonadati</taxon>
        <taxon>Bacteroidota</taxon>
        <taxon>Chitinophagia</taxon>
        <taxon>Chitinophagales</taxon>
        <taxon>Chitinophagaceae</taxon>
        <taxon>Chitinophaga</taxon>
    </lineage>
</organism>
<feature type="transmembrane region" description="Helical" evidence="7">
    <location>
        <begin position="43"/>
        <end position="63"/>
    </location>
</feature>
<evidence type="ECO:0000256" key="7">
    <source>
        <dbReference type="SAM" id="Phobius"/>
    </source>
</evidence>
<feature type="transmembrane region" description="Helical" evidence="7">
    <location>
        <begin position="293"/>
        <end position="311"/>
    </location>
</feature>
<evidence type="ECO:0000259" key="8">
    <source>
        <dbReference type="PROSITE" id="PS50850"/>
    </source>
</evidence>
<evidence type="ECO:0000256" key="5">
    <source>
        <dbReference type="ARBA" id="ARBA00022989"/>
    </source>
</evidence>
<evidence type="ECO:0000313" key="9">
    <source>
        <dbReference type="EMBL" id="NSL90550.1"/>
    </source>
</evidence>
<sequence>MAFCFFCSCFCLFPTFVKNLQSLDNSASNRNDPYASLRYKEFNYYLVIRFAFVFALAMQFAIVEWKVYALSGDPFSLGLIGLAEVIPAVLLAPFAGHLVDKREKRDMLLKCVVAYLAISTGLFLLTWDKAVEGISTHHVLLMIYVLVFFGGVVRSFVSPSNFSLMSLLVPRELYANASTWSSSAWQIGGVLGPALGGFCIYWFGVHWSMLLVVIIFLAPLYSLIQIKPKPVYYTPKGETFFEGLTSGMRFVWKTKVVLGAMALDMFAVLFGGAVAMLPAFATDVLHVGSLGYGLLRSAPAVGALITMFILAHKPLVNKPGLKLLAAIFGFGLCIIVFGLSTSFYLSMAALLISGALDGISVIIRQTILQLKTPDDMRGRVASVSSMFVGSSNELGAFESGFMARQIGLVSSVVFGGCVTLGVVVTTYIISPAMRKLDLKP</sequence>
<feature type="transmembrane region" description="Helical" evidence="7">
    <location>
        <begin position="139"/>
        <end position="157"/>
    </location>
</feature>
<gene>
    <name evidence="9" type="ORF">ECE50_027245</name>
</gene>
<feature type="transmembrane region" description="Helical" evidence="7">
    <location>
        <begin position="75"/>
        <end position="95"/>
    </location>
</feature>
<dbReference type="SUPFAM" id="SSF103473">
    <property type="entry name" value="MFS general substrate transporter"/>
    <property type="match status" value="1"/>
</dbReference>
<keyword evidence="2" id="KW-0813">Transport</keyword>
<reference evidence="9" key="1">
    <citation type="submission" date="2020-05" db="EMBL/GenBank/DDBJ databases">
        <title>Chitinophaga laudate sp. nov., isolated from a tropical peat swamp.</title>
        <authorList>
            <person name="Goh C.B.S."/>
            <person name="Lee M.S."/>
            <person name="Parimannan S."/>
            <person name="Pasbakhsh P."/>
            <person name="Yule C.M."/>
            <person name="Rajandas H."/>
            <person name="Loke S."/>
            <person name="Croft L."/>
            <person name="Tan J.B.L."/>
        </authorList>
    </citation>
    <scope>NUCLEOTIDE SEQUENCE</scope>
    <source>
        <strain evidence="9">Mgbs1</strain>
    </source>
</reference>
<dbReference type="GO" id="GO:0022857">
    <property type="term" value="F:transmembrane transporter activity"/>
    <property type="evidence" value="ECO:0007669"/>
    <property type="project" value="InterPro"/>
</dbReference>
<evidence type="ECO:0000313" key="10">
    <source>
        <dbReference type="Proteomes" id="UP000281028"/>
    </source>
</evidence>
<dbReference type="PROSITE" id="PS50850">
    <property type="entry name" value="MFS"/>
    <property type="match status" value="1"/>
</dbReference>